<keyword evidence="5" id="KW-1185">Reference proteome</keyword>
<protein>
    <submittedName>
        <fullName evidence="3">Uncharacterized protein</fullName>
    </submittedName>
</protein>
<reference evidence="3 4" key="3">
    <citation type="submission" date="2020-02" db="EMBL/GenBank/DDBJ databases">
        <title>Sequencing the genomes of 1000 actinobacteria strains.</title>
        <authorList>
            <person name="Klenk H.-P."/>
        </authorList>
    </citation>
    <scope>NUCLEOTIDE SEQUENCE [LARGE SCALE GENOMIC DNA]</scope>
    <source>
        <strain evidence="3 4">DSM 45201</strain>
    </source>
</reference>
<dbReference type="Proteomes" id="UP000648663">
    <property type="component" value="Unassembled WGS sequence"/>
</dbReference>
<dbReference type="EMBL" id="JAAMPA010000001">
    <property type="protein sequence ID" value="NIH67047.1"/>
    <property type="molecule type" value="Genomic_DNA"/>
</dbReference>
<dbReference type="RefSeq" id="WP_268237699.1">
    <property type="nucleotide sequence ID" value="NZ_BAABJU010000001.1"/>
</dbReference>
<gene>
    <name evidence="3" type="ORF">FB380_001493</name>
    <name evidence="2" type="ORF">GCM10011589_04650</name>
</gene>
<keyword evidence="1" id="KW-0812">Transmembrane</keyword>
<keyword evidence="1" id="KW-0472">Membrane</keyword>
<feature type="transmembrane region" description="Helical" evidence="1">
    <location>
        <begin position="9"/>
        <end position="30"/>
    </location>
</feature>
<sequence>MEGPTTPEVLMVAVAVLAVFFALLTVADLLPGPADAPGLVAPLR</sequence>
<dbReference type="Proteomes" id="UP000552836">
    <property type="component" value="Unassembled WGS sequence"/>
</dbReference>
<keyword evidence="1" id="KW-1133">Transmembrane helix</keyword>
<name>A0A846LHJ0_9ACTN</name>
<proteinExistence type="predicted"/>
<evidence type="ECO:0000313" key="4">
    <source>
        <dbReference type="Proteomes" id="UP000552836"/>
    </source>
</evidence>
<reference evidence="2" key="1">
    <citation type="journal article" date="2014" name="Int. J. Syst. Evol. Microbiol.">
        <title>Complete genome of a new Firmicutes species belonging to the dominant human colonic microbiota ('Ruminococcus bicirculans') reveals two chromosomes and a selective capacity to utilize plant glucans.</title>
        <authorList>
            <consortium name="NISC Comparative Sequencing Program"/>
            <person name="Wegmann U."/>
            <person name="Louis P."/>
            <person name="Goesmann A."/>
            <person name="Henrissat B."/>
            <person name="Duncan S.H."/>
            <person name="Flint H.J."/>
        </authorList>
    </citation>
    <scope>NUCLEOTIDE SEQUENCE</scope>
    <source>
        <strain evidence="2">CGMCC 4.5581</strain>
    </source>
</reference>
<accession>A0A846LHJ0</accession>
<dbReference type="AlphaFoldDB" id="A0A846LHJ0"/>
<evidence type="ECO:0000313" key="5">
    <source>
        <dbReference type="Proteomes" id="UP000648663"/>
    </source>
</evidence>
<evidence type="ECO:0000313" key="2">
    <source>
        <dbReference type="EMBL" id="GGL51623.1"/>
    </source>
</evidence>
<organism evidence="3 4">
    <name type="scientific">Modestobacter marinus</name>
    <dbReference type="NCBI Taxonomy" id="477641"/>
    <lineage>
        <taxon>Bacteria</taxon>
        <taxon>Bacillati</taxon>
        <taxon>Actinomycetota</taxon>
        <taxon>Actinomycetes</taxon>
        <taxon>Geodermatophilales</taxon>
        <taxon>Geodermatophilaceae</taxon>
        <taxon>Modestobacter</taxon>
    </lineage>
</organism>
<evidence type="ECO:0000256" key="1">
    <source>
        <dbReference type="SAM" id="Phobius"/>
    </source>
</evidence>
<reference evidence="5" key="2">
    <citation type="journal article" date="2019" name="Int. J. Syst. Evol. Microbiol.">
        <title>The Global Catalogue of Microorganisms (GCM) 10K type strain sequencing project: providing services to taxonomists for standard genome sequencing and annotation.</title>
        <authorList>
            <consortium name="The Broad Institute Genomics Platform"/>
            <consortium name="The Broad Institute Genome Sequencing Center for Infectious Disease"/>
            <person name="Wu L."/>
            <person name="Ma J."/>
        </authorList>
    </citation>
    <scope>NUCLEOTIDE SEQUENCE [LARGE SCALE GENOMIC DNA]</scope>
    <source>
        <strain evidence="5">CGMCC 4.5581</strain>
    </source>
</reference>
<evidence type="ECO:0000313" key="3">
    <source>
        <dbReference type="EMBL" id="NIH67047.1"/>
    </source>
</evidence>
<dbReference type="EMBL" id="BMMI01000001">
    <property type="protein sequence ID" value="GGL51623.1"/>
    <property type="molecule type" value="Genomic_DNA"/>
</dbReference>
<reference evidence="2" key="4">
    <citation type="submission" date="2024-05" db="EMBL/GenBank/DDBJ databases">
        <authorList>
            <person name="Sun Q."/>
            <person name="Zhou Y."/>
        </authorList>
    </citation>
    <scope>NUCLEOTIDE SEQUENCE</scope>
    <source>
        <strain evidence="2">CGMCC 4.5581</strain>
    </source>
</reference>
<comment type="caution">
    <text evidence="3">The sequence shown here is derived from an EMBL/GenBank/DDBJ whole genome shotgun (WGS) entry which is preliminary data.</text>
</comment>